<sequence length="110" mass="12696">MIDVKLVKPEPLLNSTNGDEIKDHKERRDFYRKANNYAKSMMASTVTDAVYQKIMDKETAQEDWKALKEQFEALSKDQLFKICTEFFAFNWSLGDDVPIHIINSGVCGMN</sequence>
<gene>
    <name evidence="1" type="ORF">AVEN_193760_1</name>
</gene>
<evidence type="ECO:0000313" key="1">
    <source>
        <dbReference type="EMBL" id="GBM17465.1"/>
    </source>
</evidence>
<protein>
    <submittedName>
        <fullName evidence="1">Uncharacterized protein</fullName>
    </submittedName>
</protein>
<accession>A0A4Y2DPB3</accession>
<dbReference type="AlphaFoldDB" id="A0A4Y2DPB3"/>
<dbReference type="OrthoDB" id="430476at2759"/>
<keyword evidence="2" id="KW-1185">Reference proteome</keyword>
<dbReference type="Pfam" id="PF14223">
    <property type="entry name" value="Retrotran_gag_2"/>
    <property type="match status" value="1"/>
</dbReference>
<name>A0A4Y2DPB3_ARAVE</name>
<reference evidence="1 2" key="1">
    <citation type="journal article" date="2019" name="Sci. Rep.">
        <title>Orb-weaving spider Araneus ventricosus genome elucidates the spidroin gene catalogue.</title>
        <authorList>
            <person name="Kono N."/>
            <person name="Nakamura H."/>
            <person name="Ohtoshi R."/>
            <person name="Moran D.A.P."/>
            <person name="Shinohara A."/>
            <person name="Yoshida Y."/>
            <person name="Fujiwara M."/>
            <person name="Mori M."/>
            <person name="Tomita M."/>
            <person name="Arakawa K."/>
        </authorList>
    </citation>
    <scope>NUCLEOTIDE SEQUENCE [LARGE SCALE GENOMIC DNA]</scope>
</reference>
<proteinExistence type="predicted"/>
<evidence type="ECO:0000313" key="2">
    <source>
        <dbReference type="Proteomes" id="UP000499080"/>
    </source>
</evidence>
<dbReference type="Proteomes" id="UP000499080">
    <property type="component" value="Unassembled WGS sequence"/>
</dbReference>
<organism evidence="1 2">
    <name type="scientific">Araneus ventricosus</name>
    <name type="common">Orbweaver spider</name>
    <name type="synonym">Epeira ventricosa</name>
    <dbReference type="NCBI Taxonomy" id="182803"/>
    <lineage>
        <taxon>Eukaryota</taxon>
        <taxon>Metazoa</taxon>
        <taxon>Ecdysozoa</taxon>
        <taxon>Arthropoda</taxon>
        <taxon>Chelicerata</taxon>
        <taxon>Arachnida</taxon>
        <taxon>Araneae</taxon>
        <taxon>Araneomorphae</taxon>
        <taxon>Entelegynae</taxon>
        <taxon>Araneoidea</taxon>
        <taxon>Araneidae</taxon>
        <taxon>Araneus</taxon>
    </lineage>
</organism>
<comment type="caution">
    <text evidence="1">The sequence shown here is derived from an EMBL/GenBank/DDBJ whole genome shotgun (WGS) entry which is preliminary data.</text>
</comment>
<dbReference type="EMBL" id="BGPR01000389">
    <property type="protein sequence ID" value="GBM17465.1"/>
    <property type="molecule type" value="Genomic_DNA"/>
</dbReference>